<protein>
    <submittedName>
        <fullName evidence="1">Uncharacterized protein</fullName>
    </submittedName>
</protein>
<accession>A0A314Z589</accession>
<proteinExistence type="predicted"/>
<sequence>MASSTSSSVEARSLIFQTEFEDICREVQGLVQSNVIVPWFEDGVASESCLLVPSLEGGMPERLTVHLKDNLVDLSAFDKGDY</sequence>
<reference evidence="1 2" key="1">
    <citation type="submission" date="2018-02" db="EMBL/GenBank/DDBJ databases">
        <title>Draft genome of wild Prunus yedoensis var. nudiflora.</title>
        <authorList>
            <person name="Baek S."/>
            <person name="Kim J.-H."/>
            <person name="Choi K."/>
            <person name="Kim G.-B."/>
            <person name="Cho A."/>
            <person name="Jang H."/>
            <person name="Shin C.-H."/>
            <person name="Yu H.-J."/>
            <person name="Mun J.-H."/>
        </authorList>
    </citation>
    <scope>NUCLEOTIDE SEQUENCE [LARGE SCALE GENOMIC DNA]</scope>
    <source>
        <strain evidence="2">cv. Jeju island</strain>
        <tissue evidence="1">Leaf</tissue>
    </source>
</reference>
<keyword evidence="2" id="KW-1185">Reference proteome</keyword>
<organism evidence="1 2">
    <name type="scientific">Prunus yedoensis var. nudiflora</name>
    <dbReference type="NCBI Taxonomy" id="2094558"/>
    <lineage>
        <taxon>Eukaryota</taxon>
        <taxon>Viridiplantae</taxon>
        <taxon>Streptophyta</taxon>
        <taxon>Embryophyta</taxon>
        <taxon>Tracheophyta</taxon>
        <taxon>Spermatophyta</taxon>
        <taxon>Magnoliopsida</taxon>
        <taxon>eudicotyledons</taxon>
        <taxon>Gunneridae</taxon>
        <taxon>Pentapetalae</taxon>
        <taxon>rosids</taxon>
        <taxon>fabids</taxon>
        <taxon>Rosales</taxon>
        <taxon>Rosaceae</taxon>
        <taxon>Amygdaloideae</taxon>
        <taxon>Amygdaleae</taxon>
        <taxon>Prunus</taxon>
    </lineage>
</organism>
<dbReference type="EMBL" id="PJQY01000374">
    <property type="protein sequence ID" value="PQQ12011.1"/>
    <property type="molecule type" value="Genomic_DNA"/>
</dbReference>
<dbReference type="AlphaFoldDB" id="A0A314Z589"/>
<gene>
    <name evidence="1" type="ORF">Pyn_23135</name>
</gene>
<evidence type="ECO:0000313" key="2">
    <source>
        <dbReference type="Proteomes" id="UP000250321"/>
    </source>
</evidence>
<evidence type="ECO:0000313" key="1">
    <source>
        <dbReference type="EMBL" id="PQQ12011.1"/>
    </source>
</evidence>
<name>A0A314Z589_PRUYE</name>
<comment type="caution">
    <text evidence="1">The sequence shown here is derived from an EMBL/GenBank/DDBJ whole genome shotgun (WGS) entry which is preliminary data.</text>
</comment>
<dbReference type="Proteomes" id="UP000250321">
    <property type="component" value="Unassembled WGS sequence"/>
</dbReference>